<dbReference type="InterPro" id="IPR029052">
    <property type="entry name" value="Metallo-depent_PP-like"/>
</dbReference>
<dbReference type="OrthoDB" id="8610138at2"/>
<dbReference type="Gene3D" id="3.60.21.10">
    <property type="match status" value="1"/>
</dbReference>
<dbReference type="RefSeq" id="WP_132075959.1">
    <property type="nucleotide sequence ID" value="NZ_SLUI01000002.1"/>
</dbReference>
<accession>A0A4R1Q3U8</accession>
<evidence type="ECO:0000313" key="3">
    <source>
        <dbReference type="Proteomes" id="UP000295063"/>
    </source>
</evidence>
<dbReference type="PANTHER" id="PTHR31302">
    <property type="entry name" value="TRANSMEMBRANE PROTEIN WITH METALLOPHOSPHOESTERASE DOMAIN-RELATED"/>
    <property type="match status" value="1"/>
</dbReference>
<evidence type="ECO:0000259" key="1">
    <source>
        <dbReference type="Pfam" id="PF00149"/>
    </source>
</evidence>
<dbReference type="SUPFAM" id="SSF56300">
    <property type="entry name" value="Metallo-dependent phosphatases"/>
    <property type="match status" value="1"/>
</dbReference>
<gene>
    <name evidence="2" type="ORF">EV210_102349</name>
</gene>
<name>A0A4R1Q3U8_9FIRM</name>
<dbReference type="InterPro" id="IPR014578">
    <property type="entry name" value="Pesterase_CT488"/>
</dbReference>
<sequence length="229" mass="25781">MKIFAIADTHLSGFPPSKPMSVFGAQWLNHWEKIQSDWISRVNSDDAVLLAGDISWAMKLEQAIVDLDAIASLPGRKFLIRGNHEHWWQSLSKMNTAIGNRLTFIQNNYADLGDFAVCGSRGWLCPGDPAFKQADEHIYQRELGRVKNSLEAARSAGHKRIILMLHYPPLYKNEPSGFTQLFTEFAVEICVYGHLHDEAIKTAPQGNFNGTMLHLVSCDALDFKLKQIV</sequence>
<dbReference type="InterPro" id="IPR004843">
    <property type="entry name" value="Calcineurin-like_PHP"/>
</dbReference>
<dbReference type="AlphaFoldDB" id="A0A4R1Q3U8"/>
<evidence type="ECO:0000313" key="2">
    <source>
        <dbReference type="EMBL" id="TCL39433.1"/>
    </source>
</evidence>
<dbReference type="Pfam" id="PF00149">
    <property type="entry name" value="Metallophos"/>
    <property type="match status" value="1"/>
</dbReference>
<dbReference type="PIRSF" id="PIRSF033094">
    <property type="entry name" value="Pesterase_CT488"/>
    <property type="match status" value="1"/>
</dbReference>
<feature type="domain" description="Calcineurin-like phosphoesterase" evidence="1">
    <location>
        <begin position="1"/>
        <end position="197"/>
    </location>
</feature>
<protein>
    <recommendedName>
        <fullName evidence="1">Calcineurin-like phosphoesterase domain-containing protein</fullName>
    </recommendedName>
</protein>
<reference evidence="2 3" key="1">
    <citation type="submission" date="2019-03" db="EMBL/GenBank/DDBJ databases">
        <title>Genomic Encyclopedia of Type Strains, Phase IV (KMG-IV): sequencing the most valuable type-strain genomes for metagenomic binning, comparative biology and taxonomic classification.</title>
        <authorList>
            <person name="Goeker M."/>
        </authorList>
    </citation>
    <scope>NUCLEOTIDE SEQUENCE [LARGE SCALE GENOMIC DNA]</scope>
    <source>
        <strain evidence="2 3">DSM 15969</strain>
    </source>
</reference>
<comment type="caution">
    <text evidence="2">The sequence shown here is derived from an EMBL/GenBank/DDBJ whole genome shotgun (WGS) entry which is preliminary data.</text>
</comment>
<dbReference type="PANTHER" id="PTHR31302:SF22">
    <property type="entry name" value="PHOSPHOESTERASE"/>
    <property type="match status" value="1"/>
</dbReference>
<organism evidence="2 3">
    <name type="scientific">Anaerospora hongkongensis</name>
    <dbReference type="NCBI Taxonomy" id="244830"/>
    <lineage>
        <taxon>Bacteria</taxon>
        <taxon>Bacillati</taxon>
        <taxon>Bacillota</taxon>
        <taxon>Negativicutes</taxon>
        <taxon>Selenomonadales</taxon>
        <taxon>Sporomusaceae</taxon>
        <taxon>Anaerospora</taxon>
    </lineage>
</organism>
<proteinExistence type="predicted"/>
<dbReference type="InterPro" id="IPR051158">
    <property type="entry name" value="Metallophosphoesterase_sf"/>
</dbReference>
<dbReference type="EMBL" id="SLUI01000002">
    <property type="protein sequence ID" value="TCL39433.1"/>
    <property type="molecule type" value="Genomic_DNA"/>
</dbReference>
<dbReference type="GO" id="GO:0016787">
    <property type="term" value="F:hydrolase activity"/>
    <property type="evidence" value="ECO:0007669"/>
    <property type="project" value="InterPro"/>
</dbReference>
<dbReference type="Proteomes" id="UP000295063">
    <property type="component" value="Unassembled WGS sequence"/>
</dbReference>
<keyword evidence="3" id="KW-1185">Reference proteome</keyword>